<dbReference type="Proteomes" id="UP000036780">
    <property type="component" value="Unassembled WGS sequence"/>
</dbReference>
<evidence type="ECO:0000313" key="1">
    <source>
        <dbReference type="EMBL" id="KNE19653.1"/>
    </source>
</evidence>
<accession>A0A0L0QN30</accession>
<sequence length="83" mass="9205">MGRTKENALIEEYLISVIENGISQLKTYLRQWRQLDADLQTYASKRLADKMFKILTSVVAVEEAASGNKGTSNCGSISSYDGK</sequence>
<proteinExistence type="predicted"/>
<reference evidence="2" key="1">
    <citation type="submission" date="2015-07" db="EMBL/GenBank/DDBJ databases">
        <title>Fjat-10053 dsm26.</title>
        <authorList>
            <person name="Liu B."/>
            <person name="Wang J."/>
            <person name="Zhu Y."/>
            <person name="Liu G."/>
            <person name="Chen Q."/>
            <person name="Chen Z."/>
            <person name="Lan J."/>
            <person name="Che J."/>
            <person name="Ge C."/>
            <person name="Shi H."/>
            <person name="Pan Z."/>
            <person name="Liu X."/>
        </authorList>
    </citation>
    <scope>NUCLEOTIDE SEQUENCE [LARGE SCALE GENOMIC DNA]</scope>
    <source>
        <strain evidence="2">DSM 26</strain>
    </source>
</reference>
<name>A0A0L0QN30_VIRPA</name>
<protein>
    <submittedName>
        <fullName evidence="1">Uncharacterized protein</fullName>
    </submittedName>
</protein>
<evidence type="ECO:0000313" key="2">
    <source>
        <dbReference type="Proteomes" id="UP000036780"/>
    </source>
</evidence>
<comment type="caution">
    <text evidence="1">The sequence shown here is derived from an EMBL/GenBank/DDBJ whole genome shotgun (WGS) entry which is preliminary data.</text>
</comment>
<dbReference type="PATRIC" id="fig|1473.5.peg.1521"/>
<keyword evidence="2" id="KW-1185">Reference proteome</keyword>
<dbReference type="EMBL" id="LGTO01000007">
    <property type="protein sequence ID" value="KNE19653.1"/>
    <property type="molecule type" value="Genomic_DNA"/>
</dbReference>
<dbReference type="AlphaFoldDB" id="A0A0L0QN30"/>
<gene>
    <name evidence="1" type="ORF">AFK71_14435</name>
</gene>
<organism evidence="1 2">
    <name type="scientific">Virgibacillus pantothenticus</name>
    <dbReference type="NCBI Taxonomy" id="1473"/>
    <lineage>
        <taxon>Bacteria</taxon>
        <taxon>Bacillati</taxon>
        <taxon>Bacillota</taxon>
        <taxon>Bacilli</taxon>
        <taxon>Bacillales</taxon>
        <taxon>Bacillaceae</taxon>
        <taxon>Virgibacillus</taxon>
    </lineage>
</organism>
<dbReference type="RefSeq" id="WP_050352199.1">
    <property type="nucleotide sequence ID" value="NZ_BOSN01000002.1"/>
</dbReference>